<proteinExistence type="predicted"/>
<protein>
    <submittedName>
        <fullName evidence="7">Rieske (2Fe-2S) protein</fullName>
    </submittedName>
</protein>
<name>A0ABX8KXZ1_9CORY</name>
<feature type="domain" description="Rieske" evidence="6">
    <location>
        <begin position="25"/>
        <end position="119"/>
    </location>
</feature>
<gene>
    <name evidence="7" type="ORF">I6L55_04580</name>
</gene>
<keyword evidence="8" id="KW-1185">Reference proteome</keyword>
<dbReference type="InterPro" id="IPR036922">
    <property type="entry name" value="Rieske_2Fe-2S_sf"/>
</dbReference>
<keyword evidence="4" id="KW-0411">Iron-sulfur</keyword>
<accession>A0ABX8KXZ1</accession>
<evidence type="ECO:0000256" key="3">
    <source>
        <dbReference type="ARBA" id="ARBA00023004"/>
    </source>
</evidence>
<evidence type="ECO:0000256" key="5">
    <source>
        <dbReference type="SAM" id="SignalP"/>
    </source>
</evidence>
<dbReference type="PROSITE" id="PS51257">
    <property type="entry name" value="PROKAR_LIPOPROTEIN"/>
    <property type="match status" value="1"/>
</dbReference>
<evidence type="ECO:0000313" key="8">
    <source>
        <dbReference type="Proteomes" id="UP000683520"/>
    </source>
</evidence>
<evidence type="ECO:0000313" key="7">
    <source>
        <dbReference type="EMBL" id="QXB19347.1"/>
    </source>
</evidence>
<evidence type="ECO:0000256" key="1">
    <source>
        <dbReference type="ARBA" id="ARBA00022714"/>
    </source>
</evidence>
<dbReference type="RefSeq" id="WP_070839151.1">
    <property type="nucleotide sequence ID" value="NZ_CP047198.1"/>
</dbReference>
<dbReference type="Proteomes" id="UP000683520">
    <property type="component" value="Chromosome"/>
</dbReference>
<keyword evidence="3" id="KW-0408">Iron</keyword>
<evidence type="ECO:0000259" key="6">
    <source>
        <dbReference type="PROSITE" id="PS51296"/>
    </source>
</evidence>
<dbReference type="EMBL" id="CP077302">
    <property type="protein sequence ID" value="QXB19347.1"/>
    <property type="molecule type" value="Genomic_DNA"/>
</dbReference>
<feature type="chain" id="PRO_5045698657" evidence="5">
    <location>
        <begin position="23"/>
        <end position="124"/>
    </location>
</feature>
<evidence type="ECO:0000256" key="4">
    <source>
        <dbReference type="ARBA" id="ARBA00023014"/>
    </source>
</evidence>
<dbReference type="PROSITE" id="PS51296">
    <property type="entry name" value="RIESKE"/>
    <property type="match status" value="1"/>
</dbReference>
<feature type="signal peptide" evidence="5">
    <location>
        <begin position="1"/>
        <end position="22"/>
    </location>
</feature>
<keyword evidence="5" id="KW-0732">Signal</keyword>
<dbReference type="SUPFAM" id="SSF50022">
    <property type="entry name" value="ISP domain"/>
    <property type="match status" value="1"/>
</dbReference>
<dbReference type="InterPro" id="IPR017941">
    <property type="entry name" value="Rieske_2Fe-2S"/>
</dbReference>
<evidence type="ECO:0000256" key="2">
    <source>
        <dbReference type="ARBA" id="ARBA00022723"/>
    </source>
</evidence>
<dbReference type="PROSITE" id="PS51318">
    <property type="entry name" value="TAT"/>
    <property type="match status" value="1"/>
</dbReference>
<dbReference type="Pfam" id="PF00355">
    <property type="entry name" value="Rieske"/>
    <property type="match status" value="1"/>
</dbReference>
<dbReference type="GeneID" id="92749457"/>
<sequence>MTCSRRMFLLGTATTFAGAFLAACGEEAPEEIAKTDVPVGSAVILDKFIIAQPSAGQFVAYSAVCPHQQKKITKVEGETVKCVAHGSVFNIATGERVSGPAVTGLREVEVIEAGDKVEAQNPAS</sequence>
<keyword evidence="2" id="KW-0479">Metal-binding</keyword>
<reference evidence="7 8" key="1">
    <citation type="submission" date="2021-06" db="EMBL/GenBank/DDBJ databases">
        <title>FDA dAtabase for Regulatory Grade micrObial Sequences (FDA-ARGOS): Supporting development and validation of Infectious Disease Dx tests.</title>
        <authorList>
            <person name="Sproer C."/>
            <person name="Gronow S."/>
            <person name="Severitt S."/>
            <person name="Schroder I."/>
            <person name="Tallon L."/>
            <person name="Sadzewicz L."/>
            <person name="Zhao X."/>
            <person name="Boylan J."/>
            <person name="Ott S."/>
            <person name="Bowen H."/>
            <person name="Vavikolanu K."/>
            <person name="Mehta A."/>
            <person name="Aluvathingal J."/>
            <person name="Nadendla S."/>
            <person name="Lowell S."/>
            <person name="Myers T."/>
            <person name="Yan Y."/>
        </authorList>
    </citation>
    <scope>NUCLEOTIDE SEQUENCE [LARGE SCALE GENOMIC DNA]</scope>
    <source>
        <strain evidence="7 8">FDAARGOS 1425</strain>
    </source>
</reference>
<dbReference type="CDD" id="cd03467">
    <property type="entry name" value="Rieske"/>
    <property type="match status" value="1"/>
</dbReference>
<dbReference type="InterPro" id="IPR006311">
    <property type="entry name" value="TAT_signal"/>
</dbReference>
<keyword evidence="1" id="KW-0001">2Fe-2S</keyword>
<organism evidence="7 8">
    <name type="scientific">Corynebacterium coyleae</name>
    <dbReference type="NCBI Taxonomy" id="53374"/>
    <lineage>
        <taxon>Bacteria</taxon>
        <taxon>Bacillati</taxon>
        <taxon>Actinomycetota</taxon>
        <taxon>Actinomycetes</taxon>
        <taxon>Mycobacteriales</taxon>
        <taxon>Corynebacteriaceae</taxon>
        <taxon>Corynebacterium</taxon>
    </lineage>
</organism>
<dbReference type="Gene3D" id="2.102.10.10">
    <property type="entry name" value="Rieske [2Fe-2S] iron-sulphur domain"/>
    <property type="match status" value="1"/>
</dbReference>